<dbReference type="Gene3D" id="2.120.10.10">
    <property type="match status" value="1"/>
</dbReference>
<name>A0ABU0D2Q5_9BACI</name>
<dbReference type="SUPFAM" id="SSF50939">
    <property type="entry name" value="Sialidases"/>
    <property type="match status" value="1"/>
</dbReference>
<feature type="domain" description="Sialidase" evidence="1">
    <location>
        <begin position="136"/>
        <end position="343"/>
    </location>
</feature>
<dbReference type="EMBL" id="JAUSUO010000002">
    <property type="protein sequence ID" value="MDQ0342679.1"/>
    <property type="molecule type" value="Genomic_DNA"/>
</dbReference>
<dbReference type="InterPro" id="IPR011040">
    <property type="entry name" value="Sialidase"/>
</dbReference>
<dbReference type="PANTHER" id="PTHR43752:SF2">
    <property type="entry name" value="BNR_ASP-BOX REPEAT FAMILY PROTEIN"/>
    <property type="match status" value="1"/>
</dbReference>
<dbReference type="CDD" id="cd15482">
    <property type="entry name" value="Sialidase_non-viral"/>
    <property type="match status" value="1"/>
</dbReference>
<keyword evidence="3" id="KW-1185">Reference proteome</keyword>
<evidence type="ECO:0000313" key="3">
    <source>
        <dbReference type="Proteomes" id="UP001232343"/>
    </source>
</evidence>
<evidence type="ECO:0000259" key="1">
    <source>
        <dbReference type="Pfam" id="PF13088"/>
    </source>
</evidence>
<accession>A0ABU0D2Q5</accession>
<dbReference type="PANTHER" id="PTHR43752">
    <property type="entry name" value="BNR/ASP-BOX REPEAT FAMILY PROTEIN"/>
    <property type="match status" value="1"/>
</dbReference>
<dbReference type="InterPro" id="IPR036278">
    <property type="entry name" value="Sialidase_sf"/>
</dbReference>
<proteinExistence type="predicted"/>
<protein>
    <recommendedName>
        <fullName evidence="1">Sialidase domain-containing protein</fullName>
    </recommendedName>
</protein>
<reference evidence="2 3" key="1">
    <citation type="submission" date="2023-07" db="EMBL/GenBank/DDBJ databases">
        <title>Genomic Encyclopedia of Type Strains, Phase IV (KMG-IV): sequencing the most valuable type-strain genomes for metagenomic binning, comparative biology and taxonomic classification.</title>
        <authorList>
            <person name="Goeker M."/>
        </authorList>
    </citation>
    <scope>NUCLEOTIDE SEQUENCE [LARGE SCALE GENOMIC DNA]</scope>
    <source>
        <strain evidence="2 3">DSM 27848</strain>
    </source>
</reference>
<organism evidence="2 3">
    <name type="scientific">Lederbergia wuyishanensis</name>
    <dbReference type="NCBI Taxonomy" id="1347903"/>
    <lineage>
        <taxon>Bacteria</taxon>
        <taxon>Bacillati</taxon>
        <taxon>Bacillota</taxon>
        <taxon>Bacilli</taxon>
        <taxon>Bacillales</taxon>
        <taxon>Bacillaceae</taxon>
        <taxon>Lederbergia</taxon>
    </lineage>
</organism>
<sequence>MTKENKTTCMISKVGDMEQEIQGSTLYAAASVSSQSPVQPPLIVANPPSDSGRGLIRVSDCEIRHYSGDKKPLHYIVSRDNGLTWNDEEASEHYPPNFGGVAKESPAFTRNPDTNEFMRIQPAADYIFVSKNGLDGSWSAVTTDGKLSSDWEKERDDLLSFSGILRNPLFIDNGKRLLVPSHDMRKGTVVHISDDGGMTWHKSKSVVNVPPHQIGAEHKGVRWYNAGVEASIVELKDGKLWMLLRTSQDQHYQSFSTDKGETWSKAEPSRFFGTLTMITIGKLKDGRLLVLWTNTHALPELKTAVDDMWEDVFTNRDSHHAAISSDNGQTWIGFRELILDDHRNRSDYATYGGPEDRGMQQSEFVQLDENRVLVSIGQHKNHRRMMILDTRWLYEKTRVSTFSNGLDDWTHHTYIPVIKGHASYNRKPSALLVAHPENPEAKVMKISFLDDFDLVNEKSGADYRRGGATWNFPNGEKGRVNLRFQLPEGSGGARVSLADRLFNACDSDITPYALYTVKLEIREKLGSETLRADTWYNLSICWNGVTKGSSAELLLNEKPIGILPLNNESPNGASYLHIISISDKPDPGLFVERASAHVE</sequence>
<dbReference type="RefSeq" id="WP_244680785.1">
    <property type="nucleotide sequence ID" value="NZ_JALIRM010000002.1"/>
</dbReference>
<gene>
    <name evidence="2" type="ORF">J2S14_001491</name>
</gene>
<evidence type="ECO:0000313" key="2">
    <source>
        <dbReference type="EMBL" id="MDQ0342679.1"/>
    </source>
</evidence>
<dbReference type="Pfam" id="PF13088">
    <property type="entry name" value="BNR_2"/>
    <property type="match status" value="1"/>
</dbReference>
<comment type="caution">
    <text evidence="2">The sequence shown here is derived from an EMBL/GenBank/DDBJ whole genome shotgun (WGS) entry which is preliminary data.</text>
</comment>
<dbReference type="Proteomes" id="UP001232343">
    <property type="component" value="Unassembled WGS sequence"/>
</dbReference>